<reference evidence="7" key="1">
    <citation type="submission" date="2022-12" db="EMBL/GenBank/DDBJ databases">
        <title>NDM-1 containing novel ST 2018 Pseudenterobacter timonensis.</title>
        <authorList>
            <person name="Halder G."/>
            <person name="Mandal S."/>
            <person name="Dutta S."/>
        </authorList>
    </citation>
    <scope>NUCLEOTIDE SEQUENCE</scope>
    <source>
        <strain evidence="7">CNCI147</strain>
    </source>
</reference>
<comment type="similarity">
    <text evidence="1">Belongs to the LysR transcriptional regulatory family.</text>
</comment>
<dbReference type="SUPFAM" id="SSF46785">
    <property type="entry name" value="Winged helix' DNA-binding domain"/>
    <property type="match status" value="1"/>
</dbReference>
<evidence type="ECO:0000313" key="8">
    <source>
        <dbReference type="Proteomes" id="UP001248822"/>
    </source>
</evidence>
<organism evidence="7 8">
    <name type="scientific">Pseudenterobacter timonensis</name>
    <dbReference type="NCBI Taxonomy" id="1755099"/>
    <lineage>
        <taxon>Bacteria</taxon>
        <taxon>Pseudomonadati</taxon>
        <taxon>Pseudomonadota</taxon>
        <taxon>Gammaproteobacteria</taxon>
        <taxon>Enterobacterales</taxon>
        <taxon>Enterobacteriaceae</taxon>
        <taxon>Pseudenterobacter</taxon>
    </lineage>
</organism>
<accession>A0AAE4DMI7</accession>
<dbReference type="SUPFAM" id="SSF53850">
    <property type="entry name" value="Periplasmic binding protein-like II"/>
    <property type="match status" value="1"/>
</dbReference>
<dbReference type="InterPro" id="IPR036388">
    <property type="entry name" value="WH-like_DNA-bd_sf"/>
</dbReference>
<dbReference type="PANTHER" id="PTHR30537">
    <property type="entry name" value="HTH-TYPE TRANSCRIPTIONAL REGULATOR"/>
    <property type="match status" value="1"/>
</dbReference>
<dbReference type="InterPro" id="IPR000847">
    <property type="entry name" value="LysR_HTH_N"/>
</dbReference>
<gene>
    <name evidence="7" type="primary">ampR</name>
    <name evidence="7" type="ORF">O7047_08565</name>
</gene>
<dbReference type="Pfam" id="PF03466">
    <property type="entry name" value="LysR_substrate"/>
    <property type="match status" value="1"/>
</dbReference>
<evidence type="ECO:0000256" key="2">
    <source>
        <dbReference type="ARBA" id="ARBA00023015"/>
    </source>
</evidence>
<dbReference type="Gene3D" id="1.10.10.10">
    <property type="entry name" value="Winged helix-like DNA-binding domain superfamily/Winged helix DNA-binding domain"/>
    <property type="match status" value="1"/>
</dbReference>
<dbReference type="Gene3D" id="3.40.190.10">
    <property type="entry name" value="Periplasmic binding protein-like II"/>
    <property type="match status" value="2"/>
</dbReference>
<evidence type="ECO:0000256" key="1">
    <source>
        <dbReference type="ARBA" id="ARBA00009437"/>
    </source>
</evidence>
<feature type="domain" description="HTH lysR-type" evidence="6">
    <location>
        <begin position="6"/>
        <end position="63"/>
    </location>
</feature>
<dbReference type="InterPro" id="IPR036390">
    <property type="entry name" value="WH_DNA-bd_sf"/>
</dbReference>
<dbReference type="EMBL" id="JAQGEC010000005">
    <property type="protein sequence ID" value="MDR9890287.1"/>
    <property type="molecule type" value="Genomic_DNA"/>
</dbReference>
<dbReference type="RefSeq" id="WP_310825660.1">
    <property type="nucleotide sequence ID" value="NZ_JAQGEC010000005.1"/>
</dbReference>
<sequence>MTRSYIPLNALRAFEAAARHLSFTRAAIELNVTHSAISQQVRVLEEQLKCQLFVRVSRGLTLTTEGENLLPVLNESFDRIAGVLDRFTGTHAREKLKVGVVGTFAVGFLLAKLDHFYRRFPHIDLHLSTHNNRVDPAAEGLDFTIRYGGGAWHDTEAEFLCRAPLSALCSPALAGEIHSPADIVKFTLLRSYRRDEWTSWLRAAGEPPPSPTHRVMVFDSSVTMLEAAQAGAGVAIAPVNMFTHLLNSERIVQPFEIAIEHGSYWLTRLQSRPVTPAMDDFSAWLAGALNKKGPPQEGGPGDGVTA</sequence>
<keyword evidence="3" id="KW-0238">DNA-binding</keyword>
<dbReference type="PROSITE" id="PS50931">
    <property type="entry name" value="HTH_LYSR"/>
    <property type="match status" value="1"/>
</dbReference>
<dbReference type="GO" id="GO:0006351">
    <property type="term" value="P:DNA-templated transcription"/>
    <property type="evidence" value="ECO:0007669"/>
    <property type="project" value="TreeGrafter"/>
</dbReference>
<dbReference type="GO" id="GO:0003700">
    <property type="term" value="F:DNA-binding transcription factor activity"/>
    <property type="evidence" value="ECO:0007669"/>
    <property type="project" value="InterPro"/>
</dbReference>
<keyword evidence="5" id="KW-0804">Transcription</keyword>
<evidence type="ECO:0000256" key="5">
    <source>
        <dbReference type="ARBA" id="ARBA00023163"/>
    </source>
</evidence>
<dbReference type="InterPro" id="IPR058163">
    <property type="entry name" value="LysR-type_TF_proteobact-type"/>
</dbReference>
<dbReference type="PANTHER" id="PTHR30537:SF70">
    <property type="entry name" value="HTH-TYPE TRANSCRIPTIONAL ACTIVATOR AMPR"/>
    <property type="match status" value="1"/>
</dbReference>
<keyword evidence="2" id="KW-0805">Transcription regulation</keyword>
<evidence type="ECO:0000259" key="6">
    <source>
        <dbReference type="PROSITE" id="PS50931"/>
    </source>
</evidence>
<dbReference type="Pfam" id="PF00126">
    <property type="entry name" value="HTH_1"/>
    <property type="match status" value="1"/>
</dbReference>
<keyword evidence="4" id="KW-0010">Activator</keyword>
<dbReference type="FunFam" id="1.10.10.10:FF:000038">
    <property type="entry name" value="Glycine cleavage system transcriptional activator"/>
    <property type="match status" value="1"/>
</dbReference>
<evidence type="ECO:0000256" key="3">
    <source>
        <dbReference type="ARBA" id="ARBA00023125"/>
    </source>
</evidence>
<proteinExistence type="inferred from homology"/>
<dbReference type="AlphaFoldDB" id="A0AAE4DMI7"/>
<evidence type="ECO:0000256" key="4">
    <source>
        <dbReference type="ARBA" id="ARBA00023159"/>
    </source>
</evidence>
<comment type="caution">
    <text evidence="7">The sequence shown here is derived from an EMBL/GenBank/DDBJ whole genome shotgun (WGS) entry which is preliminary data.</text>
</comment>
<dbReference type="InterPro" id="IPR005119">
    <property type="entry name" value="LysR_subst-bd"/>
</dbReference>
<dbReference type="Proteomes" id="UP001248822">
    <property type="component" value="Unassembled WGS sequence"/>
</dbReference>
<dbReference type="GO" id="GO:0043565">
    <property type="term" value="F:sequence-specific DNA binding"/>
    <property type="evidence" value="ECO:0007669"/>
    <property type="project" value="TreeGrafter"/>
</dbReference>
<name>A0AAE4DMI7_9ENTR</name>
<evidence type="ECO:0000313" key="7">
    <source>
        <dbReference type="EMBL" id="MDR9890287.1"/>
    </source>
</evidence>
<dbReference type="PRINTS" id="PR00039">
    <property type="entry name" value="HTHLYSR"/>
</dbReference>
<protein>
    <submittedName>
        <fullName evidence="7">LysR family transcriptional regulator AmpR</fullName>
    </submittedName>
</protein>